<dbReference type="SMART" id="SM00490">
    <property type="entry name" value="HELICc"/>
    <property type="match status" value="1"/>
</dbReference>
<dbReference type="SUPFAM" id="SSF52540">
    <property type="entry name" value="P-loop containing nucleoside triphosphate hydrolases"/>
    <property type="match status" value="1"/>
</dbReference>
<dbReference type="GO" id="GO:0005829">
    <property type="term" value="C:cytosol"/>
    <property type="evidence" value="ECO:0007669"/>
    <property type="project" value="TreeGrafter"/>
</dbReference>
<keyword evidence="3" id="KW-0255">Endonuclease</keyword>
<dbReference type="InterPro" id="IPR013670">
    <property type="entry name" value="EcoEI_R_C_dom"/>
</dbReference>
<dbReference type="PANTHER" id="PTHR47396:SF1">
    <property type="entry name" value="ATP-DEPENDENT HELICASE IRC3-RELATED"/>
    <property type="match status" value="1"/>
</dbReference>
<dbReference type="AlphaFoldDB" id="A0A923S863"/>
<feature type="domain" description="Helicase ATP-binding" evidence="1">
    <location>
        <begin position="390"/>
        <end position="574"/>
    </location>
</feature>
<keyword evidence="3" id="KW-0378">Hydrolase</keyword>
<dbReference type="Pfam" id="PF04851">
    <property type="entry name" value="ResIII"/>
    <property type="match status" value="1"/>
</dbReference>
<reference evidence="3" key="1">
    <citation type="submission" date="2020-08" db="EMBL/GenBank/DDBJ databases">
        <title>Genome public.</title>
        <authorList>
            <person name="Liu C."/>
            <person name="Sun Q."/>
        </authorList>
    </citation>
    <scope>NUCLEOTIDE SEQUENCE</scope>
    <source>
        <strain evidence="3">BX15</strain>
    </source>
</reference>
<evidence type="ECO:0000259" key="1">
    <source>
        <dbReference type="PROSITE" id="PS51192"/>
    </source>
</evidence>
<dbReference type="NCBIfam" id="NF008521">
    <property type="entry name" value="PRK11448.1"/>
    <property type="match status" value="1"/>
</dbReference>
<keyword evidence="3" id="KW-0540">Nuclease</keyword>
<evidence type="ECO:0000313" key="4">
    <source>
        <dbReference type="Proteomes" id="UP000620327"/>
    </source>
</evidence>
<dbReference type="InterPro" id="IPR050742">
    <property type="entry name" value="Helicase_Restrict-Modif_Enz"/>
</dbReference>
<dbReference type="GO" id="GO:0005524">
    <property type="term" value="F:ATP binding"/>
    <property type="evidence" value="ECO:0007669"/>
    <property type="project" value="InterPro"/>
</dbReference>
<proteinExistence type="predicted"/>
<dbReference type="GO" id="GO:0006304">
    <property type="term" value="P:DNA modification"/>
    <property type="evidence" value="ECO:0007669"/>
    <property type="project" value="InterPro"/>
</dbReference>
<dbReference type="InterPro" id="IPR027417">
    <property type="entry name" value="P-loop_NTPase"/>
</dbReference>
<organism evidence="3 4">
    <name type="scientific">Dysosmobacter segnis</name>
    <dbReference type="NCBI Taxonomy" id="2763042"/>
    <lineage>
        <taxon>Bacteria</taxon>
        <taxon>Bacillati</taxon>
        <taxon>Bacillota</taxon>
        <taxon>Clostridia</taxon>
        <taxon>Eubacteriales</taxon>
        <taxon>Oscillospiraceae</taxon>
        <taxon>Dysosmobacter</taxon>
    </lineage>
</organism>
<keyword evidence="4" id="KW-1185">Reference proteome</keyword>
<dbReference type="CDD" id="cd18799">
    <property type="entry name" value="SF2_C_EcoAI-like"/>
    <property type="match status" value="1"/>
</dbReference>
<dbReference type="InterPro" id="IPR001650">
    <property type="entry name" value="Helicase_C-like"/>
</dbReference>
<dbReference type="Gene3D" id="3.90.1570.30">
    <property type="match status" value="1"/>
</dbReference>
<dbReference type="GO" id="GO:0003677">
    <property type="term" value="F:DNA binding"/>
    <property type="evidence" value="ECO:0007669"/>
    <property type="project" value="InterPro"/>
</dbReference>
<dbReference type="Pfam" id="PF08463">
    <property type="entry name" value="EcoEI_R_C"/>
    <property type="match status" value="1"/>
</dbReference>
<name>A0A923S863_9FIRM</name>
<dbReference type="CDD" id="cd18032">
    <property type="entry name" value="DEXHc_RE_I_III_res"/>
    <property type="match status" value="1"/>
</dbReference>
<feature type="domain" description="Helicase C-terminal" evidence="2">
    <location>
        <begin position="648"/>
        <end position="808"/>
    </location>
</feature>
<dbReference type="Gene3D" id="3.40.50.300">
    <property type="entry name" value="P-loop containing nucleotide triphosphate hydrolases"/>
    <property type="match status" value="2"/>
</dbReference>
<gene>
    <name evidence="3" type="primary">hsdR</name>
    <name evidence="3" type="ORF">H8Z83_13850</name>
</gene>
<dbReference type="InterPro" id="IPR014001">
    <property type="entry name" value="Helicase_ATP-bd"/>
</dbReference>
<dbReference type="InterPro" id="IPR025285">
    <property type="entry name" value="DUF4145"/>
</dbReference>
<dbReference type="Pfam" id="PF00271">
    <property type="entry name" value="Helicase_C"/>
    <property type="match status" value="1"/>
</dbReference>
<evidence type="ECO:0000313" key="3">
    <source>
        <dbReference type="EMBL" id="MBC5771381.1"/>
    </source>
</evidence>
<dbReference type="Pfam" id="PF13643">
    <property type="entry name" value="DUF4145"/>
    <property type="match status" value="1"/>
</dbReference>
<dbReference type="InterPro" id="IPR006935">
    <property type="entry name" value="Helicase/UvrB_N"/>
</dbReference>
<dbReference type="PANTHER" id="PTHR47396">
    <property type="entry name" value="TYPE I RESTRICTION ENZYME ECOKI R PROTEIN"/>
    <property type="match status" value="1"/>
</dbReference>
<evidence type="ECO:0000259" key="2">
    <source>
        <dbReference type="PROSITE" id="PS51194"/>
    </source>
</evidence>
<dbReference type="EC" id="3.1.21.3" evidence="3"/>
<comment type="caution">
    <text evidence="3">The sequence shown here is derived from an EMBL/GenBank/DDBJ whole genome shotgun (WGS) entry which is preliminary data.</text>
</comment>
<dbReference type="GO" id="GO:0009035">
    <property type="term" value="F:type I site-specific deoxyribonuclease activity"/>
    <property type="evidence" value="ECO:0007669"/>
    <property type="project" value="UniProtKB-EC"/>
</dbReference>
<dbReference type="EMBL" id="JACOQI010000016">
    <property type="protein sequence ID" value="MBC5771381.1"/>
    <property type="molecule type" value="Genomic_DNA"/>
</dbReference>
<protein>
    <submittedName>
        <fullName evidence="3">Type I restriction-modification system endonuclease</fullName>
        <ecNumber evidence="3">3.1.21.3</ecNumber>
    </submittedName>
</protein>
<sequence>MKSNFEFLNRYWPALAQIGAAAESYVYSDANACLYKLGMFGERLILEIFAFEHIKEPTIDNTHANRIRLLKREGLIPKKIDDILYALRKTRNDAVHAGADSVEDAKTLLSMTYNLAVWFMEVYGDWGYIAPAFVMPENVVQPDYESIIKEQEEKIVALSKQVDAVSTAASSKTSKERAEKGETASESMDLSEAETRYLIDEQFRKFDWEADTNNLRYSRGTRPQKGRNLAIAEWPTDSTVGKNGYADYALFVGLKLVGIVEAKKAAIDIPSVIDHQCKEYAKGIKAEHKDYVIGQWGAYKVPFVFATNGRKYLKQIETKSGIWCLDLRSGANAPKALQGWISPQGLMEQLEKDIAAANAALQNTPFDLLRDPDGLNLRKYQISAIEAAEQAVIDGKQTVLLSMATGTGKTRTILGMIYRFIKSDRFKRVLFLVDRTALGEQAEDVFKEVKIEELMTLDSIYNIKGLDEKEIDKETKIHIATVQSLVKRILYPENDTMPSVTDYDLIVVDEAHRGYILDKEMSETEMLYRNQDDYISKYRTVIEYFDAVKIALTATPALHTTEIFGKPVFNYSYREAVIDGYLVDHDAPHNIRTKLRVEGINYQKGEQLAIYDPVTGEVLNSAELEDDMKFEIDTFNRQVITENFNRTVLEEIAWDFNPDGQGKTLIYAVDDNHADLIVKILKEIYAEGGVDNDTVMKITGSVAGGNKKKISEAIKRFKNESLPKIVVTVDLLTTGIDVPEITTLVFMRRIKSRILFEQMLGRATRLCPSIGKTHFEIYDPVGVYESLQDVSNMKPVVTNPSTSFEDLMKGLEVAATDEQLAYQIDLIVAKLQRKRRNVSKKALEQFAYLTGGKDLGVFAEHLNSSTIKEATAELLGHREAFSVLDKDRTHRKRPVVIDNHEDELIDHTRGYGEGQKPEDYLEAFREFINNNINAIAALRTVCTRPSELTREALKSLKLELDRHDFTEKRLNSAWNEMTNQDIVADIIAFIRQQALGSALVGHEQRVKHAFAKLRMNHEFNKTQLEWLKRIEKVLLEESVLDEQIFEVGAFKNAGGFTIIDRRFGGKLREIMTELNEYLYDDGGSVA</sequence>
<accession>A0A923S863</accession>
<dbReference type="Proteomes" id="UP000620327">
    <property type="component" value="Unassembled WGS sequence"/>
</dbReference>
<dbReference type="PROSITE" id="PS51194">
    <property type="entry name" value="HELICASE_CTER"/>
    <property type="match status" value="1"/>
</dbReference>
<dbReference type="RefSeq" id="WP_187015576.1">
    <property type="nucleotide sequence ID" value="NZ_JACOQI010000016.1"/>
</dbReference>
<dbReference type="SMART" id="SM00487">
    <property type="entry name" value="DEXDc"/>
    <property type="match status" value="1"/>
</dbReference>
<dbReference type="PROSITE" id="PS51192">
    <property type="entry name" value="HELICASE_ATP_BIND_1"/>
    <property type="match status" value="1"/>
</dbReference>